<dbReference type="RefSeq" id="WP_049989169.1">
    <property type="nucleotide sequence ID" value="NZ_FOIS01000005.1"/>
</dbReference>
<dbReference type="AlphaFoldDB" id="A0A1I0QSG6"/>
<evidence type="ECO:0000256" key="1">
    <source>
        <dbReference type="SAM" id="Coils"/>
    </source>
</evidence>
<dbReference type="eggNOG" id="arCOG13682">
    <property type="taxonomic scope" value="Archaea"/>
</dbReference>
<dbReference type="OrthoDB" id="204147at2157"/>
<feature type="coiled-coil region" evidence="1">
    <location>
        <begin position="80"/>
        <end position="130"/>
    </location>
</feature>
<accession>A0A1I0QSG6</accession>
<keyword evidence="1" id="KW-0175">Coiled coil</keyword>
<proteinExistence type="predicted"/>
<evidence type="ECO:0000313" key="4">
    <source>
        <dbReference type="Proteomes" id="UP000183275"/>
    </source>
</evidence>
<organism evidence="3 4">
    <name type="scientific">Natrinema salifodinae</name>
    <dbReference type="NCBI Taxonomy" id="1202768"/>
    <lineage>
        <taxon>Archaea</taxon>
        <taxon>Methanobacteriati</taxon>
        <taxon>Methanobacteriota</taxon>
        <taxon>Stenosarchaea group</taxon>
        <taxon>Halobacteria</taxon>
        <taxon>Halobacteriales</taxon>
        <taxon>Natrialbaceae</taxon>
        <taxon>Natrinema</taxon>
    </lineage>
</organism>
<dbReference type="EMBL" id="FOIS01000005">
    <property type="protein sequence ID" value="SEW30540.1"/>
    <property type="molecule type" value="Genomic_DNA"/>
</dbReference>
<protein>
    <submittedName>
        <fullName evidence="3">Uncharacterized protein</fullName>
    </submittedName>
</protein>
<name>A0A1I0QSG6_9EURY</name>
<keyword evidence="4" id="KW-1185">Reference proteome</keyword>
<evidence type="ECO:0000256" key="2">
    <source>
        <dbReference type="SAM" id="MobiDB-lite"/>
    </source>
</evidence>
<reference evidence="4" key="1">
    <citation type="submission" date="2016-10" db="EMBL/GenBank/DDBJ databases">
        <authorList>
            <person name="Varghese N."/>
        </authorList>
    </citation>
    <scope>NUCLEOTIDE SEQUENCE [LARGE SCALE GENOMIC DNA]</scope>
    <source>
        <strain evidence="4">CGMCC 1.12284</strain>
    </source>
</reference>
<gene>
    <name evidence="3" type="ORF">SAMN05216285_3866</name>
</gene>
<feature type="region of interest" description="Disordered" evidence="2">
    <location>
        <begin position="29"/>
        <end position="54"/>
    </location>
</feature>
<evidence type="ECO:0000313" key="3">
    <source>
        <dbReference type="EMBL" id="SEW30540.1"/>
    </source>
</evidence>
<dbReference type="Proteomes" id="UP000183275">
    <property type="component" value="Unassembled WGS sequence"/>
</dbReference>
<sequence>MPVCDHCGEEHSLPGSYMSHVLTCAGGNGTAPPKESVEVAEPTPDGDANGSTVPTAELDAEDAAAPTLDGHVQRVVSEQLSAVESEIERVSADLEELEKFATISLGERRLSQTEENLSEFSTSLTELSERTLEKVTDLEARLELQEIVLATVLEALAEADVEADVSAIRDYQRDHVVTEQSSSERLETAIDAVES</sequence>